<evidence type="ECO:0000313" key="4">
    <source>
        <dbReference type="Proteomes" id="UP000038009"/>
    </source>
</evidence>
<dbReference type="Pfam" id="PF09743">
    <property type="entry name" value="E3_UFM1_ligase"/>
    <property type="match status" value="1"/>
</dbReference>
<feature type="domain" description="E3 UFM1-protein ligase 1-like N-terminal" evidence="2">
    <location>
        <begin position="5"/>
        <end position="274"/>
    </location>
</feature>
<dbReference type="GO" id="GO:0061666">
    <property type="term" value="F:UFM1 ligase activity"/>
    <property type="evidence" value="ECO:0007669"/>
    <property type="project" value="InterPro"/>
</dbReference>
<dbReference type="PROSITE" id="PS00435">
    <property type="entry name" value="PEROXIDASE_1"/>
    <property type="match status" value="1"/>
</dbReference>
<keyword evidence="4" id="KW-1185">Reference proteome</keyword>
<evidence type="ECO:0000256" key="1">
    <source>
        <dbReference type="SAM" id="MobiDB-lite"/>
    </source>
</evidence>
<dbReference type="AlphaFoldDB" id="A0A0N1IM39"/>
<dbReference type="OMA" id="FRCHVEV"/>
<dbReference type="PANTHER" id="PTHR31057:SF0">
    <property type="entry name" value="E3 UFM1-PROTEIN LIGASE 1"/>
    <property type="match status" value="1"/>
</dbReference>
<dbReference type="Proteomes" id="UP000038009">
    <property type="component" value="Unassembled WGS sequence"/>
</dbReference>
<evidence type="ECO:0000313" key="3">
    <source>
        <dbReference type="EMBL" id="KPI89382.1"/>
    </source>
</evidence>
<feature type="compositionally biased region" description="Polar residues" evidence="1">
    <location>
        <begin position="292"/>
        <end position="301"/>
    </location>
</feature>
<sequence>MDDVELSELVKRFQSLQKEEVSSQITERNAVEIVNSLIEKKLIELLFTTDAKEYLTWDELKREIVDEVLANGGRLNVVDLPGLLSVHTFQIERVLPSVLEENPTIILEGGELMTEGYLDSLVLAAGDVLREQGSLEISKFASMNQLASVFAKELLNKAIQSGRLDAVMQSTSLYTTQFVKLQCRIVRAGLLAAEGPVRLDAFYRRNALFVPLMNTVVGEVRSELPGSFDGCHTYIPRVFETRRGAEIQNLYVSNGYIEYAALLRQEIHNPRQYLMEHYNPAEAVEADRPEPTSASLTSSGPAHSRRGRRKGQGGGKPANAAREVVRVMVRACEEHPHCGYPLTNGFVSDRFLSNLHALQSVVEGELLAVDVAEQLPLFVDVAKDWPALEPRLRELYPGLENVSLVADSVLLSPAAAARVKAALPAAFSSATKAKFNLSSVAEDTIASVLKLPRDRYGEVLRELADLWAAEIGAMQRQLEASAAKSAAAELKQLRTSLQDELAARWIDLGILAKGAEWAVAQLDEQTATAIVRGVTATHAYSLARQVIRNESLDSPELSSKVAALLNDVSQPAQLQRALQPFSESRRSSLQPIITTVTGKALEPFLETLREMSSSGVVAVASFHPPSKKVERDVYTRMKEAAVEEVKSSPASPVDAAANGKLLAAICTLLIHLIFRCAVEVPGKAVGGVVTRLMVEAEVPKVLAPAKESVISALQSGTVGSDGATLLEELRKTVLAMA</sequence>
<dbReference type="GO" id="GO:0032434">
    <property type="term" value="P:regulation of proteasomal ubiquitin-dependent protein catabolic process"/>
    <property type="evidence" value="ECO:0007669"/>
    <property type="project" value="TreeGrafter"/>
</dbReference>
<reference evidence="3 4" key="1">
    <citation type="journal article" date="2015" name="PLoS Pathog.">
        <title>Leptomonas seymouri: Adaptations to the Dixenous Life Cycle Analyzed by Genome Sequencing, Transcriptome Profiling and Co-infection with Leishmania donovani.</title>
        <authorList>
            <person name="Kraeva N."/>
            <person name="Butenko A."/>
            <person name="Hlavacova J."/>
            <person name="Kostygov A."/>
            <person name="Myskova J."/>
            <person name="Grybchuk D."/>
            <person name="Lestinova T."/>
            <person name="Votypka J."/>
            <person name="Volf P."/>
            <person name="Opperdoes F."/>
            <person name="Flegontov P."/>
            <person name="Lukes J."/>
            <person name="Yurchenko V."/>
        </authorList>
    </citation>
    <scope>NUCLEOTIDE SEQUENCE [LARGE SCALE GENOMIC DNA]</scope>
    <source>
        <strain evidence="3 4">ATCC 30220</strain>
    </source>
</reference>
<organism evidence="3 4">
    <name type="scientific">Leptomonas seymouri</name>
    <dbReference type="NCBI Taxonomy" id="5684"/>
    <lineage>
        <taxon>Eukaryota</taxon>
        <taxon>Discoba</taxon>
        <taxon>Euglenozoa</taxon>
        <taxon>Kinetoplastea</taxon>
        <taxon>Metakinetoplastina</taxon>
        <taxon>Trypanosomatida</taxon>
        <taxon>Trypanosomatidae</taxon>
        <taxon>Leishmaniinae</taxon>
        <taxon>Leptomonas</taxon>
    </lineage>
</organism>
<dbReference type="EMBL" id="LJSK01000025">
    <property type="protein sequence ID" value="KPI89382.1"/>
    <property type="molecule type" value="Genomic_DNA"/>
</dbReference>
<accession>A0A0N1IM39</accession>
<proteinExistence type="predicted"/>
<dbReference type="GO" id="GO:0034976">
    <property type="term" value="P:response to endoplasmic reticulum stress"/>
    <property type="evidence" value="ECO:0007669"/>
    <property type="project" value="TreeGrafter"/>
</dbReference>
<evidence type="ECO:0000259" key="2">
    <source>
        <dbReference type="Pfam" id="PF09743"/>
    </source>
</evidence>
<dbReference type="PANTHER" id="PTHR31057">
    <property type="entry name" value="E3 UFM1-PROTEIN LIGASE 1"/>
    <property type="match status" value="1"/>
</dbReference>
<dbReference type="InterPro" id="IPR056579">
    <property type="entry name" value="Ufl1_N"/>
</dbReference>
<comment type="caution">
    <text evidence="3">The sequence shown here is derived from an EMBL/GenBank/DDBJ whole genome shotgun (WGS) entry which is preliminary data.</text>
</comment>
<protein>
    <recommendedName>
        <fullName evidence="2">E3 UFM1-protein ligase 1-like N-terminal domain-containing protein</fullName>
    </recommendedName>
</protein>
<dbReference type="GO" id="GO:0005789">
    <property type="term" value="C:endoplasmic reticulum membrane"/>
    <property type="evidence" value="ECO:0007669"/>
    <property type="project" value="TreeGrafter"/>
</dbReference>
<dbReference type="InterPro" id="IPR019793">
    <property type="entry name" value="Peroxidases_heam-ligand_BS"/>
</dbReference>
<name>A0A0N1IM39_LEPSE</name>
<gene>
    <name evidence="3" type="ORF">ABL78_1508</name>
</gene>
<dbReference type="VEuPathDB" id="TriTrypDB:Lsey_0025_0290"/>
<dbReference type="OrthoDB" id="10258297at2759"/>
<dbReference type="GO" id="GO:1990592">
    <property type="term" value="P:protein K69-linked ufmylation"/>
    <property type="evidence" value="ECO:0007669"/>
    <property type="project" value="TreeGrafter"/>
</dbReference>
<dbReference type="InterPro" id="IPR018611">
    <property type="entry name" value="Ufl1"/>
</dbReference>
<feature type="region of interest" description="Disordered" evidence="1">
    <location>
        <begin position="284"/>
        <end position="320"/>
    </location>
</feature>